<dbReference type="EMBL" id="JACQWF010000289">
    <property type="protein sequence ID" value="MBI4596018.1"/>
    <property type="molecule type" value="Genomic_DNA"/>
</dbReference>
<dbReference type="Gene3D" id="3.20.20.140">
    <property type="entry name" value="Metal-dependent hydrolases"/>
    <property type="match status" value="1"/>
</dbReference>
<dbReference type="GO" id="GO:0019748">
    <property type="term" value="P:secondary metabolic process"/>
    <property type="evidence" value="ECO:0007669"/>
    <property type="project" value="TreeGrafter"/>
</dbReference>
<evidence type="ECO:0000313" key="3">
    <source>
        <dbReference type="EMBL" id="MBI4596018.1"/>
    </source>
</evidence>
<organism evidence="3 4">
    <name type="scientific">Tectimicrobiota bacterium</name>
    <dbReference type="NCBI Taxonomy" id="2528274"/>
    <lineage>
        <taxon>Bacteria</taxon>
        <taxon>Pseudomonadati</taxon>
        <taxon>Nitrospinota/Tectimicrobiota group</taxon>
        <taxon>Candidatus Tectimicrobiota</taxon>
    </lineage>
</organism>
<dbReference type="Proteomes" id="UP000772181">
    <property type="component" value="Unassembled WGS sequence"/>
</dbReference>
<reference evidence="3" key="1">
    <citation type="submission" date="2020-07" db="EMBL/GenBank/DDBJ databases">
        <title>Huge and variable diversity of episymbiotic CPR bacteria and DPANN archaea in groundwater ecosystems.</title>
        <authorList>
            <person name="He C.Y."/>
            <person name="Keren R."/>
            <person name="Whittaker M."/>
            <person name="Farag I.F."/>
            <person name="Doudna J."/>
            <person name="Cate J.H.D."/>
            <person name="Banfield J.F."/>
        </authorList>
    </citation>
    <scope>NUCLEOTIDE SEQUENCE</scope>
    <source>
        <strain evidence="3">NC_groundwater_1482_Ag_S-0.65um_47_24</strain>
    </source>
</reference>
<evidence type="ECO:0000313" key="4">
    <source>
        <dbReference type="Proteomes" id="UP000772181"/>
    </source>
</evidence>
<name>A0A933GME2_UNCTE</name>
<evidence type="ECO:0000256" key="1">
    <source>
        <dbReference type="ARBA" id="ARBA00023239"/>
    </source>
</evidence>
<evidence type="ECO:0000259" key="2">
    <source>
        <dbReference type="Pfam" id="PF04909"/>
    </source>
</evidence>
<gene>
    <name evidence="3" type="ORF">HY730_06525</name>
</gene>
<feature type="domain" description="Amidohydrolase-related" evidence="2">
    <location>
        <begin position="100"/>
        <end position="305"/>
    </location>
</feature>
<sequence length="306" mass="34336">MSSKFEVIDVHVHTYPTAQIGLQAMSGINHCGFVGLPEESLAVMAKGLISKTAMLNLTPVAEMTAASRAKYPKNMTPEEKEKAEKELATTMTGRIFRRNKWTCDTAKTYPSLIPFISIDPIMDTESMVKAINEGVACGAKGIKLHPGAGYFYPNHRTLWPAYRRAQDLGLPIIAHSGRFFHPENIMFAQPRHFEDVAINFPKLKLGLAHLGNGFLDETRILAQKYPNLFFDCSVVISPREGDPALKLKAEDLVELMRFIGVERVLFGTDFPWYDPNDCVKRVEALPLSLEEKRLIFADNAKRILQL</sequence>
<dbReference type="GO" id="GO:0005737">
    <property type="term" value="C:cytoplasm"/>
    <property type="evidence" value="ECO:0007669"/>
    <property type="project" value="TreeGrafter"/>
</dbReference>
<dbReference type="GO" id="GO:0016787">
    <property type="term" value="F:hydrolase activity"/>
    <property type="evidence" value="ECO:0007669"/>
    <property type="project" value="InterPro"/>
</dbReference>
<dbReference type="GO" id="GO:0016831">
    <property type="term" value="F:carboxy-lyase activity"/>
    <property type="evidence" value="ECO:0007669"/>
    <property type="project" value="InterPro"/>
</dbReference>
<dbReference type="PANTHER" id="PTHR21240:SF28">
    <property type="entry name" value="ISO-OROTATE DECARBOXYLASE (EUROFUNG)"/>
    <property type="match status" value="1"/>
</dbReference>
<dbReference type="AlphaFoldDB" id="A0A933GME2"/>
<dbReference type="InterPro" id="IPR006680">
    <property type="entry name" value="Amidohydro-rel"/>
</dbReference>
<keyword evidence="1" id="KW-0456">Lyase</keyword>
<proteinExistence type="predicted"/>
<dbReference type="PANTHER" id="PTHR21240">
    <property type="entry name" value="2-AMINO-3-CARBOXYLMUCONATE-6-SEMIALDEHYDE DECARBOXYLASE"/>
    <property type="match status" value="1"/>
</dbReference>
<protein>
    <submittedName>
        <fullName evidence="3">Amidohydrolase family protein</fullName>
    </submittedName>
</protein>
<comment type="caution">
    <text evidence="3">The sequence shown here is derived from an EMBL/GenBank/DDBJ whole genome shotgun (WGS) entry which is preliminary data.</text>
</comment>
<dbReference type="SUPFAM" id="SSF51556">
    <property type="entry name" value="Metallo-dependent hydrolases"/>
    <property type="match status" value="1"/>
</dbReference>
<dbReference type="InterPro" id="IPR032466">
    <property type="entry name" value="Metal_Hydrolase"/>
</dbReference>
<accession>A0A933GME2</accession>
<dbReference type="Pfam" id="PF04909">
    <property type="entry name" value="Amidohydro_2"/>
    <property type="match status" value="1"/>
</dbReference>
<dbReference type="InterPro" id="IPR032465">
    <property type="entry name" value="ACMSD"/>
</dbReference>